<accession>A0A8H4AL94</accession>
<name>A0A8H4AL94_GIGMA</name>
<keyword evidence="2" id="KW-1185">Reference proteome</keyword>
<sequence>MATLRNAFVVGSLTIYVALNIDARHKYHPKSSKTCTITDISDSTVTITISCSTETPALSACPDRQQVSNHCKGCEQKKTVTCTPTTTVCAATCLPDGTPCTSDDQCCNTAIGGCCPYADNTCCSMPPP</sequence>
<comment type="caution">
    <text evidence="1">The sequence shown here is derived from an EMBL/GenBank/DDBJ whole genome shotgun (WGS) entry which is preliminary data.</text>
</comment>
<protein>
    <submittedName>
        <fullName evidence="1">Uncharacterized protein</fullName>
    </submittedName>
</protein>
<gene>
    <name evidence="1" type="ORF">F8M41_018564</name>
</gene>
<evidence type="ECO:0000313" key="1">
    <source>
        <dbReference type="EMBL" id="KAF0509606.1"/>
    </source>
</evidence>
<dbReference type="EMBL" id="WTPW01000454">
    <property type="protein sequence ID" value="KAF0509606.1"/>
    <property type="molecule type" value="Genomic_DNA"/>
</dbReference>
<dbReference type="AlphaFoldDB" id="A0A8H4AL94"/>
<dbReference type="Proteomes" id="UP000439903">
    <property type="component" value="Unassembled WGS sequence"/>
</dbReference>
<proteinExistence type="predicted"/>
<reference evidence="1 2" key="1">
    <citation type="journal article" date="2019" name="Environ. Microbiol.">
        <title>At the nexus of three kingdoms: the genome of the mycorrhizal fungus Gigaspora margarita provides insights into plant, endobacterial and fungal interactions.</title>
        <authorList>
            <person name="Venice F."/>
            <person name="Ghignone S."/>
            <person name="Salvioli di Fossalunga A."/>
            <person name="Amselem J."/>
            <person name="Novero M."/>
            <person name="Xianan X."/>
            <person name="Sedzielewska Toro K."/>
            <person name="Morin E."/>
            <person name="Lipzen A."/>
            <person name="Grigoriev I.V."/>
            <person name="Henrissat B."/>
            <person name="Martin F.M."/>
            <person name="Bonfante P."/>
        </authorList>
    </citation>
    <scope>NUCLEOTIDE SEQUENCE [LARGE SCALE GENOMIC DNA]</scope>
    <source>
        <strain evidence="1 2">BEG34</strain>
    </source>
</reference>
<dbReference type="OrthoDB" id="2445261at2759"/>
<evidence type="ECO:0000313" key="2">
    <source>
        <dbReference type="Proteomes" id="UP000439903"/>
    </source>
</evidence>
<organism evidence="1 2">
    <name type="scientific">Gigaspora margarita</name>
    <dbReference type="NCBI Taxonomy" id="4874"/>
    <lineage>
        <taxon>Eukaryota</taxon>
        <taxon>Fungi</taxon>
        <taxon>Fungi incertae sedis</taxon>
        <taxon>Mucoromycota</taxon>
        <taxon>Glomeromycotina</taxon>
        <taxon>Glomeromycetes</taxon>
        <taxon>Diversisporales</taxon>
        <taxon>Gigasporaceae</taxon>
        <taxon>Gigaspora</taxon>
    </lineage>
</organism>